<proteinExistence type="evidence at transcript level"/>
<feature type="non-terminal residue" evidence="1">
    <location>
        <position position="1"/>
    </location>
</feature>
<dbReference type="AlphaFoldDB" id="A0A0N9ZRZ6"/>
<dbReference type="EMBL" id="KT355873">
    <property type="protein sequence ID" value="ALI59676.1"/>
    <property type="molecule type" value="mRNA"/>
</dbReference>
<evidence type="ECO:0000313" key="1">
    <source>
        <dbReference type="EMBL" id="ALI59676.1"/>
    </source>
</evidence>
<feature type="non-terminal residue" evidence="1">
    <location>
        <position position="1013"/>
    </location>
</feature>
<accession>A0A0N9ZRZ6</accession>
<name>A0A0N9ZRZ6_9ORTH</name>
<organism evidence="1">
    <name type="scientific">Gryllodes sigillatus</name>
    <dbReference type="NCBI Taxonomy" id="13551"/>
    <lineage>
        <taxon>Eukaryota</taxon>
        <taxon>Metazoa</taxon>
        <taxon>Ecdysozoa</taxon>
        <taxon>Arthropoda</taxon>
        <taxon>Hexapoda</taxon>
        <taxon>Insecta</taxon>
        <taxon>Pterygota</taxon>
        <taxon>Neoptera</taxon>
        <taxon>Polyneoptera</taxon>
        <taxon>Orthoptera</taxon>
        <taxon>Ensifera</taxon>
        <taxon>Gryllidea</taxon>
        <taxon>Grylloidea</taxon>
        <taxon>Gryllidae</taxon>
        <taxon>Gryllinae</taxon>
        <taxon>Gryllodes</taxon>
    </lineage>
</organism>
<sequence length="1013" mass="114589">PILMQVDGKICENASDSSSYPGYKLHLSSLISVIRGTAPRRYIIQILSFLARPAFANSLLRNFDVLDFSTRGPLFKELLTVIATKPNVERTVRRSATALIPYIHLNGPGKLPLILLTTCSEEEQVTETSEPPKPQSGVCALFPHGVATSLVDMEALIRVFDADAPLAHRARLFGFLSQPNVHELLKKVDVDSYITKAELLQDILVELWTNTSYGTDLSETAKKLLPFVTFDGIGGLPPKRAEVCINPDTREILVPPYPRPLEFKFEFVSDKECPYLDLGIQAIKVYAYDLDSVFLAFQQTAKPDQIAVLKNYLMQPSTTSHLQGLDLEKPMTRGQLLENMVTLVKFSRFSGGRMPPEVKEVLKHLAKRISTNGVIARTPVPVSSRCRPQVRGVVPPVNLLTAILPEDDRNPEVIKALNAIYDALLVKKVSLYEILPALDPNQPLSRYQLLRIILERLRKVQSLMLDYEIALVLMHIAEKTCDPDLPKLADAESKSNNTIVDIDYLELIKVFKPEAPTEEISILEKFMKTPEFKEIMQDFNATSYIRQGELLLAMLEHLKPHVSGELKVAIDILIPYIDFEDLGALPPTIHKVHVKTRTEVSIITLDFGLLFRSIPRKKLTPDGKVALDAIFKYLSSPSVDFKELFRGINPQQSTRVQLKILLLKLRQLGGKEISGYAGYLLDTLTNEMDDTATYNPVVLPNLDWIEILHAVPETKVPPEVLNAKKDLYTFFISKAFKNVSCNYIADISETRARFLKDLLFFLRTKSELKMVRTPIAYVMPFIKEKDLGEVVISDDIISSRDEEEGKIGQNRVKELLYQVLGMGGRRGSLDVVQSLQKIFQEIHVQTGSTFIGWDVLEDFPQKERIIIILKRIRNNFGLFLGADTMAAITMVLEQLGQKVQDMDSHLSTEFPVDLETLLANILNNKTPPEIRNALNLTLTYYNENKFLLGRAFEGMVDSMKRINKTSQISVVLRVFWKLQNREKDALDLYPSNKTYIEQNLDALKKLYKYINPH</sequence>
<reference evidence="1" key="1">
    <citation type="journal article" date="2015" name="PLoS ONE">
        <title>What's in the Gift? Towards a Molecular Dissection of Nuptial Feeding in a Cricket.</title>
        <authorList>
            <person name="Pauchet Y."/>
            <person name="Wielsch N."/>
            <person name="Wilkinson P.A."/>
            <person name="Sakaluk S.K."/>
            <person name="Svatos A."/>
            <person name="Ffrench-Constant R.H."/>
            <person name="Hunt J."/>
            <person name="Heckel D.G."/>
        </authorList>
    </citation>
    <scope>NUCLEOTIDE SEQUENCE</scope>
    <source>
        <tissue evidence="1">Accessory gland</tissue>
    </source>
</reference>
<protein>
    <submittedName>
        <fullName evidence="1">Spermatophylax protein 13</fullName>
    </submittedName>
</protein>